<comment type="caution">
    <text evidence="7">The sequence shown here is derived from an EMBL/GenBank/DDBJ whole genome shotgun (WGS) entry which is preliminary data.</text>
</comment>
<feature type="signal peptide" evidence="5">
    <location>
        <begin position="1"/>
        <end position="21"/>
    </location>
</feature>
<dbReference type="AlphaFoldDB" id="A0A840RH96"/>
<dbReference type="Proteomes" id="UP000543030">
    <property type="component" value="Unassembled WGS sequence"/>
</dbReference>
<evidence type="ECO:0000313" key="7">
    <source>
        <dbReference type="EMBL" id="MBB5191696.1"/>
    </source>
</evidence>
<dbReference type="RefSeq" id="WP_184100951.1">
    <property type="nucleotide sequence ID" value="NZ_JACHHN010000004.1"/>
</dbReference>
<sequence length="377" mass="40154">MKSLRTGLLAALSFAAVLAHAETGVTDSEILIGQSAALSGPAGELGKGVNRGAKAYFDWVNQHGGVNGRKIKLVALDDGYEPDRTAANTQKLIKDQGVFALFGYVGTPTSNAALPLINQTGIPFVAPFTGAEGLRTPVNRNVFNIRASYHDEAEEIADSMKKMGMQSINVFYQNDAYGQAGLKAMQEAAAKNGIKINATATVQRNSSDVKKAVDELVVKKPASAVFMVTAYTSSAAFITAARAQNFIGPFYNVSFVGTEALINALKHDGSGVIVSQVMPSPYNPIKPVTIDYVKALKAAGVDTVDYPSLEGYIGARVLVEGLKRSGKALTREKLISSMEELRDYDLGGFRVKFSSGNHEGSSFVDLIVIDKDGHVHS</sequence>
<organism evidence="7 8">
    <name type="scientific">Silvimonas terrae</name>
    <dbReference type="NCBI Taxonomy" id="300266"/>
    <lineage>
        <taxon>Bacteria</taxon>
        <taxon>Pseudomonadati</taxon>
        <taxon>Pseudomonadota</taxon>
        <taxon>Betaproteobacteria</taxon>
        <taxon>Neisseriales</taxon>
        <taxon>Chitinibacteraceae</taxon>
        <taxon>Silvimonas</taxon>
    </lineage>
</organism>
<keyword evidence="3 5" id="KW-0732">Signal</keyword>
<proteinExistence type="inferred from homology"/>
<dbReference type="SUPFAM" id="SSF53822">
    <property type="entry name" value="Periplasmic binding protein-like I"/>
    <property type="match status" value="1"/>
</dbReference>
<dbReference type="PRINTS" id="PR00337">
    <property type="entry name" value="LEUILEVALBP"/>
</dbReference>
<dbReference type="PANTHER" id="PTHR47235:SF1">
    <property type="entry name" value="BLR6548 PROTEIN"/>
    <property type="match status" value="1"/>
</dbReference>
<dbReference type="InterPro" id="IPR000709">
    <property type="entry name" value="Leu_Ile_Val-bd"/>
</dbReference>
<dbReference type="EMBL" id="JACHHN010000004">
    <property type="protein sequence ID" value="MBB5191696.1"/>
    <property type="molecule type" value="Genomic_DNA"/>
</dbReference>
<keyword evidence="4" id="KW-0029">Amino-acid transport</keyword>
<feature type="domain" description="Leucine-binding protein" evidence="6">
    <location>
        <begin position="30"/>
        <end position="372"/>
    </location>
</feature>
<accession>A0A840RH96</accession>
<dbReference type="PANTHER" id="PTHR47235">
    <property type="entry name" value="BLR6548 PROTEIN"/>
    <property type="match status" value="1"/>
</dbReference>
<protein>
    <submittedName>
        <fullName evidence="7">ABC-type branched-subunit amino acid transport system substrate-binding protein</fullName>
    </submittedName>
</protein>
<evidence type="ECO:0000313" key="8">
    <source>
        <dbReference type="Proteomes" id="UP000543030"/>
    </source>
</evidence>
<dbReference type="Gene3D" id="3.40.50.2300">
    <property type="match status" value="2"/>
</dbReference>
<dbReference type="Pfam" id="PF13458">
    <property type="entry name" value="Peripla_BP_6"/>
    <property type="match status" value="1"/>
</dbReference>
<gene>
    <name evidence="7" type="ORF">HNQ50_002426</name>
</gene>
<name>A0A840RH96_9NEIS</name>
<dbReference type="GO" id="GO:0006865">
    <property type="term" value="P:amino acid transport"/>
    <property type="evidence" value="ECO:0007669"/>
    <property type="project" value="UniProtKB-KW"/>
</dbReference>
<evidence type="ECO:0000256" key="3">
    <source>
        <dbReference type="ARBA" id="ARBA00022729"/>
    </source>
</evidence>
<evidence type="ECO:0000256" key="5">
    <source>
        <dbReference type="SAM" id="SignalP"/>
    </source>
</evidence>
<dbReference type="InterPro" id="IPR028082">
    <property type="entry name" value="Peripla_BP_I"/>
</dbReference>
<reference evidence="7 8" key="1">
    <citation type="submission" date="2020-08" db="EMBL/GenBank/DDBJ databases">
        <title>Genomic Encyclopedia of Type Strains, Phase IV (KMG-IV): sequencing the most valuable type-strain genomes for metagenomic binning, comparative biology and taxonomic classification.</title>
        <authorList>
            <person name="Goeker M."/>
        </authorList>
    </citation>
    <scope>NUCLEOTIDE SEQUENCE [LARGE SCALE GENOMIC DNA]</scope>
    <source>
        <strain evidence="7 8">DSM 18233</strain>
    </source>
</reference>
<comment type="similarity">
    <text evidence="1">Belongs to the leucine-binding protein family.</text>
</comment>
<keyword evidence="8" id="KW-1185">Reference proteome</keyword>
<keyword evidence="2" id="KW-0813">Transport</keyword>
<evidence type="ECO:0000256" key="1">
    <source>
        <dbReference type="ARBA" id="ARBA00010062"/>
    </source>
</evidence>
<evidence type="ECO:0000259" key="6">
    <source>
        <dbReference type="Pfam" id="PF13458"/>
    </source>
</evidence>
<feature type="chain" id="PRO_5032867699" evidence="5">
    <location>
        <begin position="22"/>
        <end position="377"/>
    </location>
</feature>
<dbReference type="CDD" id="cd06326">
    <property type="entry name" value="PBP1_ABC_ligand_binding-like"/>
    <property type="match status" value="1"/>
</dbReference>
<evidence type="ECO:0000256" key="4">
    <source>
        <dbReference type="ARBA" id="ARBA00022970"/>
    </source>
</evidence>
<dbReference type="InterPro" id="IPR028081">
    <property type="entry name" value="Leu-bd"/>
</dbReference>
<evidence type="ECO:0000256" key="2">
    <source>
        <dbReference type="ARBA" id="ARBA00022448"/>
    </source>
</evidence>